<keyword evidence="4" id="KW-1185">Reference proteome</keyword>
<feature type="transmembrane region" description="Helical" evidence="1">
    <location>
        <begin position="53"/>
        <end position="75"/>
    </location>
</feature>
<organism evidence="3 4">
    <name type="scientific">Haloarchaeobius litoreus</name>
    <dbReference type="NCBI Taxonomy" id="755306"/>
    <lineage>
        <taxon>Archaea</taxon>
        <taxon>Methanobacteriati</taxon>
        <taxon>Methanobacteriota</taxon>
        <taxon>Stenosarchaea group</taxon>
        <taxon>Halobacteria</taxon>
        <taxon>Halobacteriales</taxon>
        <taxon>Halorubellaceae</taxon>
        <taxon>Haloarchaeobius</taxon>
    </lineage>
</organism>
<name>A0ABD6DPG2_9EURY</name>
<dbReference type="RefSeq" id="WP_256400810.1">
    <property type="nucleotide sequence ID" value="NZ_JANHJR010000003.1"/>
</dbReference>
<gene>
    <name evidence="3" type="ORF">ACFSBL_15675</name>
</gene>
<keyword evidence="1" id="KW-0812">Transmembrane</keyword>
<evidence type="ECO:0000256" key="1">
    <source>
        <dbReference type="SAM" id="Phobius"/>
    </source>
</evidence>
<protein>
    <submittedName>
        <fullName evidence="3">SHOCT domain-containing protein</fullName>
    </submittedName>
</protein>
<evidence type="ECO:0000313" key="4">
    <source>
        <dbReference type="Proteomes" id="UP001597034"/>
    </source>
</evidence>
<keyword evidence="1" id="KW-1133">Transmembrane helix</keyword>
<keyword evidence="1" id="KW-0472">Membrane</keyword>
<feature type="domain" description="SHOCT" evidence="2">
    <location>
        <begin position="207"/>
        <end position="233"/>
    </location>
</feature>
<comment type="caution">
    <text evidence="3">The sequence shown here is derived from an EMBL/GenBank/DDBJ whole genome shotgun (WGS) entry which is preliminary data.</text>
</comment>
<evidence type="ECO:0000313" key="3">
    <source>
        <dbReference type="EMBL" id="MFD1647129.1"/>
    </source>
</evidence>
<reference evidence="3 4" key="1">
    <citation type="journal article" date="2019" name="Int. J. Syst. Evol. Microbiol.">
        <title>The Global Catalogue of Microorganisms (GCM) 10K type strain sequencing project: providing services to taxonomists for standard genome sequencing and annotation.</title>
        <authorList>
            <consortium name="The Broad Institute Genomics Platform"/>
            <consortium name="The Broad Institute Genome Sequencing Center for Infectious Disease"/>
            <person name="Wu L."/>
            <person name="Ma J."/>
        </authorList>
    </citation>
    <scope>NUCLEOTIDE SEQUENCE [LARGE SCALE GENOMIC DNA]</scope>
    <source>
        <strain evidence="3 4">CGMCC 1.10390</strain>
    </source>
</reference>
<evidence type="ECO:0000259" key="2">
    <source>
        <dbReference type="Pfam" id="PF09851"/>
    </source>
</evidence>
<proteinExistence type="predicted"/>
<dbReference type="AlphaFoldDB" id="A0ABD6DPG2"/>
<dbReference type="Proteomes" id="UP001597034">
    <property type="component" value="Unassembled WGS sequence"/>
</dbReference>
<dbReference type="EMBL" id="JBHUDO010000003">
    <property type="protein sequence ID" value="MFD1647129.1"/>
    <property type="molecule type" value="Genomic_DNA"/>
</dbReference>
<dbReference type="InterPro" id="IPR018649">
    <property type="entry name" value="SHOCT"/>
</dbReference>
<feature type="transmembrane region" description="Helical" evidence="1">
    <location>
        <begin position="20"/>
        <end position="46"/>
    </location>
</feature>
<dbReference type="Pfam" id="PF09851">
    <property type="entry name" value="SHOCT"/>
    <property type="match status" value="2"/>
</dbReference>
<accession>A0ABD6DPG2</accession>
<sequence length="242" mass="26273">MNGTDGPRVEPSGTGPTPVLVGAILLSVLVVLATTLLPLFFVFGFGGGSLGTLLWYLPFLVPFLVVGVVGLTVWLSVRGSSAQAGDDEHAAADPLDVLEARYTDGEIDLEEYEHRLERLFELDGEFDAHPRVEQLAIRYARGGIDRDALAAGIERLDAAEPAVRPEELDQFLGSDTTAAGGPTVFDDDVASVTFTVDRVAGQNDDPTAIELLRQRYAEGAISDEEYERRLELLRETERGTER</sequence>
<feature type="domain" description="SHOCT" evidence="2">
    <location>
        <begin position="93"/>
        <end position="119"/>
    </location>
</feature>